<evidence type="ECO:0000313" key="3">
    <source>
        <dbReference type="Proteomes" id="UP001597463"/>
    </source>
</evidence>
<dbReference type="Proteomes" id="UP001597463">
    <property type="component" value="Unassembled WGS sequence"/>
</dbReference>
<dbReference type="InterPro" id="IPR046668">
    <property type="entry name" value="DUF6538"/>
</dbReference>
<gene>
    <name evidence="2" type="ORF">ACFSW6_09380</name>
</gene>
<sequence>MPLYMRKDDHGYKFVRPIPQDLRDQLGKASFIKRLGPDYRKAKTVCAEFTVETDRLLAAARSQQDQGNAKEAFLKLNAWKRLKTISVTPELPGQLGVL</sequence>
<feature type="domain" description="DUF6538" evidence="1">
    <location>
        <begin position="5"/>
        <end position="61"/>
    </location>
</feature>
<dbReference type="Pfam" id="PF20172">
    <property type="entry name" value="DUF6538"/>
    <property type="match status" value="1"/>
</dbReference>
<evidence type="ECO:0000259" key="1">
    <source>
        <dbReference type="Pfam" id="PF20172"/>
    </source>
</evidence>
<proteinExistence type="predicted"/>
<evidence type="ECO:0000313" key="2">
    <source>
        <dbReference type="EMBL" id="MFD2754299.1"/>
    </source>
</evidence>
<comment type="caution">
    <text evidence="2">The sequence shown here is derived from an EMBL/GenBank/DDBJ whole genome shotgun (WGS) entry which is preliminary data.</text>
</comment>
<organism evidence="2 3">
    <name type="scientific">Comamonas terrae</name>
    <dbReference type="NCBI Taxonomy" id="673548"/>
    <lineage>
        <taxon>Bacteria</taxon>
        <taxon>Pseudomonadati</taxon>
        <taxon>Pseudomonadota</taxon>
        <taxon>Betaproteobacteria</taxon>
        <taxon>Burkholderiales</taxon>
        <taxon>Comamonadaceae</taxon>
        <taxon>Comamonas</taxon>
    </lineage>
</organism>
<protein>
    <submittedName>
        <fullName evidence="2">DUF6538 domain-containing protein</fullName>
    </submittedName>
</protein>
<reference evidence="3" key="1">
    <citation type="journal article" date="2019" name="Int. J. Syst. Evol. Microbiol.">
        <title>The Global Catalogue of Microorganisms (GCM) 10K type strain sequencing project: providing services to taxonomists for standard genome sequencing and annotation.</title>
        <authorList>
            <consortium name="The Broad Institute Genomics Platform"/>
            <consortium name="The Broad Institute Genome Sequencing Center for Infectious Disease"/>
            <person name="Wu L."/>
            <person name="Ma J."/>
        </authorList>
    </citation>
    <scope>NUCLEOTIDE SEQUENCE [LARGE SCALE GENOMIC DNA]</scope>
    <source>
        <strain evidence="3">TISTR 1906</strain>
    </source>
</reference>
<keyword evidence="3" id="KW-1185">Reference proteome</keyword>
<name>A0ABW5UN27_9BURK</name>
<accession>A0ABW5UN27</accession>
<dbReference type="RefSeq" id="WP_157082232.1">
    <property type="nucleotide sequence ID" value="NZ_BCNT01000029.1"/>
</dbReference>
<dbReference type="EMBL" id="JBHUMV010000004">
    <property type="protein sequence ID" value="MFD2754299.1"/>
    <property type="molecule type" value="Genomic_DNA"/>
</dbReference>